<keyword evidence="2" id="KW-1185">Reference proteome</keyword>
<name>A0ACC0CMJ3_9PEZI</name>
<comment type="caution">
    <text evidence="1">The sequence shown here is derived from an EMBL/GenBank/DDBJ whole genome shotgun (WGS) entry which is preliminary data.</text>
</comment>
<protein>
    <submittedName>
        <fullName evidence="1">Uncharacterized protein</fullName>
    </submittedName>
</protein>
<gene>
    <name evidence="1" type="ORF">F4821DRAFT_273065</name>
</gene>
<dbReference type="EMBL" id="MU394392">
    <property type="protein sequence ID" value="KAI6081552.1"/>
    <property type="molecule type" value="Genomic_DNA"/>
</dbReference>
<accession>A0ACC0CMJ3</accession>
<dbReference type="Proteomes" id="UP001497680">
    <property type="component" value="Unassembled WGS sequence"/>
</dbReference>
<organism evidence="1 2">
    <name type="scientific">Hypoxylon rubiginosum</name>
    <dbReference type="NCBI Taxonomy" id="110542"/>
    <lineage>
        <taxon>Eukaryota</taxon>
        <taxon>Fungi</taxon>
        <taxon>Dikarya</taxon>
        <taxon>Ascomycota</taxon>
        <taxon>Pezizomycotina</taxon>
        <taxon>Sordariomycetes</taxon>
        <taxon>Xylariomycetidae</taxon>
        <taxon>Xylariales</taxon>
        <taxon>Hypoxylaceae</taxon>
        <taxon>Hypoxylon</taxon>
    </lineage>
</organism>
<reference evidence="1 2" key="1">
    <citation type="journal article" date="2022" name="New Phytol.">
        <title>Ecological generalism drives hyperdiversity of secondary metabolite gene clusters in xylarialean endophytes.</title>
        <authorList>
            <person name="Franco M.E.E."/>
            <person name="Wisecaver J.H."/>
            <person name="Arnold A.E."/>
            <person name="Ju Y.M."/>
            <person name="Slot J.C."/>
            <person name="Ahrendt S."/>
            <person name="Moore L.P."/>
            <person name="Eastman K.E."/>
            <person name="Scott K."/>
            <person name="Konkel Z."/>
            <person name="Mondo S.J."/>
            <person name="Kuo A."/>
            <person name="Hayes R.D."/>
            <person name="Haridas S."/>
            <person name="Andreopoulos B."/>
            <person name="Riley R."/>
            <person name="LaButti K."/>
            <person name="Pangilinan J."/>
            <person name="Lipzen A."/>
            <person name="Amirebrahimi M."/>
            <person name="Yan J."/>
            <person name="Adam C."/>
            <person name="Keymanesh K."/>
            <person name="Ng V."/>
            <person name="Louie K."/>
            <person name="Northen T."/>
            <person name="Drula E."/>
            <person name="Henrissat B."/>
            <person name="Hsieh H.M."/>
            <person name="Youens-Clark K."/>
            <person name="Lutzoni F."/>
            <person name="Miadlikowska J."/>
            <person name="Eastwood D.C."/>
            <person name="Hamelin R.C."/>
            <person name="Grigoriev I.V."/>
            <person name="U'Ren J.M."/>
        </authorList>
    </citation>
    <scope>NUCLEOTIDE SEQUENCE [LARGE SCALE GENOMIC DNA]</scope>
    <source>
        <strain evidence="1 2">ER1909</strain>
    </source>
</reference>
<sequence>MIYLQILCVALASHHALVYNRPPKLLLDRYDQSGLDFHLWVERMIDEGHLLPPRETDGLIVVREGDSWSTKIKNVACNRVIGNRELVKSTQEHFCGFVLEAEKYKAQEMRDEVTNVLCPNGMICTYGVKAAFNFFDVFQVDKVDDFYKLCNEFFDKLNDACPDTGGVAEASIIKNGKEVEKGKIEASWSQEDGDCTPTKTVQCHEHHV</sequence>
<evidence type="ECO:0000313" key="2">
    <source>
        <dbReference type="Proteomes" id="UP001497680"/>
    </source>
</evidence>
<proteinExistence type="predicted"/>
<evidence type="ECO:0000313" key="1">
    <source>
        <dbReference type="EMBL" id="KAI6081552.1"/>
    </source>
</evidence>